<proteinExistence type="inferred from homology"/>
<evidence type="ECO:0000256" key="5">
    <source>
        <dbReference type="PIRSR" id="PIRSR602081-2"/>
    </source>
</evidence>
<feature type="site" description="Electron transfer via tryptophanyl radical" evidence="5">
    <location>
        <position position="384"/>
    </location>
</feature>
<keyword evidence="2 4" id="KW-0285">Flavoprotein</keyword>
<dbReference type="PANTHER" id="PTHR11455:SF9">
    <property type="entry name" value="CRYPTOCHROME CIRCADIAN CLOCK 5 ISOFORM X1"/>
    <property type="match status" value="1"/>
</dbReference>
<reference evidence="8" key="1">
    <citation type="submission" date="2020-12" db="EMBL/GenBank/DDBJ databases">
        <title>Pontibaca salina gen. nov., sp. nov., isolated from marine sediment.</title>
        <authorList>
            <person name="Bo J."/>
            <person name="Wang S."/>
            <person name="Song X."/>
            <person name="Du Z."/>
        </authorList>
    </citation>
    <scope>NUCLEOTIDE SEQUENCE</scope>
    <source>
        <strain evidence="8">S1109L</strain>
    </source>
</reference>
<dbReference type="Proteomes" id="UP000613255">
    <property type="component" value="Unassembled WGS sequence"/>
</dbReference>
<keyword evidence="9" id="KW-1185">Reference proteome</keyword>
<dbReference type="PROSITE" id="PS51645">
    <property type="entry name" value="PHR_CRY_ALPHA_BETA"/>
    <property type="match status" value="1"/>
</dbReference>
<dbReference type="RefSeq" id="WP_198685174.1">
    <property type="nucleotide sequence ID" value="NZ_JAEIJD010000002.1"/>
</dbReference>
<dbReference type="Gene3D" id="3.40.50.620">
    <property type="entry name" value="HUPs"/>
    <property type="match status" value="1"/>
</dbReference>
<comment type="similarity">
    <text evidence="6">Belongs to the DNA photolyase family.</text>
</comment>
<comment type="caution">
    <text evidence="8">The sequence shown here is derived from an EMBL/GenBank/DDBJ whole genome shotgun (WGS) entry which is preliminary data.</text>
</comment>
<dbReference type="InterPro" id="IPR005101">
    <property type="entry name" value="Cryptochr/Photolyase_FAD-bd"/>
</dbReference>
<dbReference type="SUPFAM" id="SSF48173">
    <property type="entry name" value="Cryptochrome/photolyase FAD-binding domain"/>
    <property type="match status" value="1"/>
</dbReference>
<feature type="domain" description="Photolyase/cryptochrome alpha/beta" evidence="7">
    <location>
        <begin position="6"/>
        <end position="132"/>
    </location>
</feature>
<dbReference type="InterPro" id="IPR036134">
    <property type="entry name" value="Crypto/Photolyase_FAD-like_sf"/>
</dbReference>
<dbReference type="InterPro" id="IPR006050">
    <property type="entry name" value="DNA_photolyase_N"/>
</dbReference>
<dbReference type="GO" id="GO:0009416">
    <property type="term" value="P:response to light stimulus"/>
    <property type="evidence" value="ECO:0007669"/>
    <property type="project" value="TreeGrafter"/>
</dbReference>
<evidence type="ECO:0000256" key="6">
    <source>
        <dbReference type="RuleBase" id="RU004182"/>
    </source>
</evidence>
<feature type="binding site" evidence="4">
    <location>
        <position position="272"/>
    </location>
    <ligand>
        <name>FAD</name>
        <dbReference type="ChEBI" id="CHEBI:57692"/>
    </ligand>
</feature>
<gene>
    <name evidence="8" type="ORF">JAO82_04705</name>
</gene>
<dbReference type="InterPro" id="IPR014729">
    <property type="entry name" value="Rossmann-like_a/b/a_fold"/>
</dbReference>
<dbReference type="PANTHER" id="PTHR11455">
    <property type="entry name" value="CRYPTOCHROME"/>
    <property type="match status" value="1"/>
</dbReference>
<evidence type="ECO:0000256" key="2">
    <source>
        <dbReference type="ARBA" id="ARBA00022630"/>
    </source>
</evidence>
<name>A0A934HP54_9RHOB</name>
<protein>
    <submittedName>
        <fullName evidence="8">Deoxyribodipyrimidine photo-lyase</fullName>
    </submittedName>
</protein>
<evidence type="ECO:0000256" key="4">
    <source>
        <dbReference type="PIRSR" id="PIRSR602081-1"/>
    </source>
</evidence>
<comment type="cofactor">
    <cofactor evidence="1">
        <name>(6R)-5,10-methylene-5,6,7,8-tetrahydrofolate</name>
        <dbReference type="ChEBI" id="CHEBI:15636"/>
    </cofactor>
</comment>
<dbReference type="InterPro" id="IPR036155">
    <property type="entry name" value="Crypto/Photolyase_N_sf"/>
</dbReference>
<feature type="binding site" evidence="4">
    <location>
        <begin position="237"/>
        <end position="241"/>
    </location>
    <ligand>
        <name>FAD</name>
        <dbReference type="ChEBI" id="CHEBI:57692"/>
    </ligand>
</feature>
<dbReference type="InterPro" id="IPR002081">
    <property type="entry name" value="Cryptochrome/DNA_photolyase_1"/>
</dbReference>
<dbReference type="Gene3D" id="1.10.579.10">
    <property type="entry name" value="DNA Cyclobutane Dipyrimidine Photolyase, subunit A, domain 3"/>
    <property type="match status" value="1"/>
</dbReference>
<evidence type="ECO:0000313" key="9">
    <source>
        <dbReference type="Proteomes" id="UP000613255"/>
    </source>
</evidence>
<feature type="binding site" evidence="4">
    <location>
        <begin position="374"/>
        <end position="376"/>
    </location>
    <ligand>
        <name>FAD</name>
        <dbReference type="ChEBI" id="CHEBI:57692"/>
    </ligand>
</feature>
<dbReference type="Gene3D" id="1.25.40.80">
    <property type="match status" value="1"/>
</dbReference>
<dbReference type="GO" id="GO:0071949">
    <property type="term" value="F:FAD binding"/>
    <property type="evidence" value="ECO:0007669"/>
    <property type="project" value="TreeGrafter"/>
</dbReference>
<organism evidence="8 9">
    <name type="scientific">Pontibaca salina</name>
    <dbReference type="NCBI Taxonomy" id="2795731"/>
    <lineage>
        <taxon>Bacteria</taxon>
        <taxon>Pseudomonadati</taxon>
        <taxon>Pseudomonadota</taxon>
        <taxon>Alphaproteobacteria</taxon>
        <taxon>Rhodobacterales</taxon>
        <taxon>Roseobacteraceae</taxon>
        <taxon>Pontibaca</taxon>
    </lineage>
</organism>
<keyword evidence="3 4" id="KW-0274">FAD</keyword>
<evidence type="ECO:0000259" key="7">
    <source>
        <dbReference type="PROSITE" id="PS51645"/>
    </source>
</evidence>
<keyword evidence="6" id="KW-0157">Chromophore</keyword>
<feature type="site" description="Electron transfer via tryptophanyl radical" evidence="5">
    <location>
        <position position="306"/>
    </location>
</feature>
<accession>A0A934HP54</accession>
<dbReference type="SUPFAM" id="SSF52425">
    <property type="entry name" value="Cryptochrome/photolyase, N-terminal domain"/>
    <property type="match status" value="1"/>
</dbReference>
<dbReference type="Pfam" id="PF00875">
    <property type="entry name" value="DNA_photolyase"/>
    <property type="match status" value="1"/>
</dbReference>
<dbReference type="AlphaFoldDB" id="A0A934HP54"/>
<feature type="binding site" evidence="4">
    <location>
        <position position="225"/>
    </location>
    <ligand>
        <name>FAD</name>
        <dbReference type="ChEBI" id="CHEBI:57692"/>
    </ligand>
</feature>
<sequence length="474" mass="53352">MNGRKTPVILWFRRDLRLSDHPALRAACALGGPIIPVFVLDDTFKTLGAAPKWRLGLGLEHFAQVLAKKGSRLILRRGAALDVLRSLIDETGADAIYWSRLYDPGSVARDSAVKAALKQQGIAARSFGGHLLFEPGSVQTQSGTHYKVYTPFWNAVKTCDVEQPLAAPEAVPAPDKWPDSDDLADWQMGAGMDRGAAIMRPHVQLGEAAALARLDYFLSDIVAGYGESRNYPAQDGTSQLSENLALGEISPHRCWHAAARARHEGAQGAQIWQKELVWREFAYHLMHHTPRLLSENWKADWDTFPWNTDKRLAPVKAWQQGRTGMAFVDAAMREMYVTGRMHNRGRMIAASYLTKHLLCHWKIGLDWFADCLIDWDPANNALGWQWSAGTGPDATPYFRVFNPETQRVKFDPERVYVKTWIAEEQADPPQTALDYYRAIPRHWPMHPQDTYPEPIVGAKDGRGAALRAYEDRDF</sequence>
<evidence type="ECO:0000256" key="3">
    <source>
        <dbReference type="ARBA" id="ARBA00022827"/>
    </source>
</evidence>
<dbReference type="GO" id="GO:0003904">
    <property type="term" value="F:deoxyribodipyrimidine photo-lyase activity"/>
    <property type="evidence" value="ECO:0007669"/>
    <property type="project" value="TreeGrafter"/>
</dbReference>
<dbReference type="EMBL" id="JAEIJD010000002">
    <property type="protein sequence ID" value="MBI6629177.1"/>
    <property type="molecule type" value="Genomic_DNA"/>
</dbReference>
<evidence type="ECO:0000313" key="8">
    <source>
        <dbReference type="EMBL" id="MBI6629177.1"/>
    </source>
</evidence>
<evidence type="ECO:0000256" key="1">
    <source>
        <dbReference type="ARBA" id="ARBA00001932"/>
    </source>
</evidence>
<dbReference type="GO" id="GO:0003677">
    <property type="term" value="F:DNA binding"/>
    <property type="evidence" value="ECO:0007669"/>
    <property type="project" value="TreeGrafter"/>
</dbReference>
<dbReference type="PRINTS" id="PR00147">
    <property type="entry name" value="DNAPHOTLYASE"/>
</dbReference>
<dbReference type="Pfam" id="PF03441">
    <property type="entry name" value="FAD_binding_7"/>
    <property type="match status" value="1"/>
</dbReference>
<feature type="site" description="Electron transfer via tryptophanyl radical" evidence="5">
    <location>
        <position position="361"/>
    </location>
</feature>
<comment type="cofactor">
    <cofactor evidence="4">
        <name>FAD</name>
        <dbReference type="ChEBI" id="CHEBI:57692"/>
    </cofactor>
    <text evidence="4">Binds 1 FAD per subunit.</text>
</comment>